<dbReference type="EMBL" id="WHWB01033885">
    <property type="protein sequence ID" value="KAJ7415939.1"/>
    <property type="molecule type" value="Genomic_DNA"/>
</dbReference>
<name>A0ABQ9DBL8_9PASS</name>
<reference evidence="2" key="1">
    <citation type="submission" date="2019-10" db="EMBL/GenBank/DDBJ databases">
        <authorList>
            <person name="Soares A.E.R."/>
            <person name="Aleixo A."/>
            <person name="Schneider P."/>
            <person name="Miyaki C.Y."/>
            <person name="Schneider M.P."/>
            <person name="Mello C."/>
            <person name="Vasconcelos A.T.R."/>
        </authorList>
    </citation>
    <scope>NUCLEOTIDE SEQUENCE</scope>
    <source>
        <tissue evidence="2">Muscle</tissue>
    </source>
</reference>
<protein>
    <submittedName>
        <fullName evidence="2">Uncharacterized protein</fullName>
    </submittedName>
</protein>
<feature type="compositionally biased region" description="Basic and acidic residues" evidence="1">
    <location>
        <begin position="18"/>
        <end position="29"/>
    </location>
</feature>
<evidence type="ECO:0000256" key="1">
    <source>
        <dbReference type="SAM" id="MobiDB-lite"/>
    </source>
</evidence>
<sequence length="140" mass="15985">MPTSFTVVPVEAQGEQRGAAERDGQHREDGDEEDEREQRSAHCQQYHTNRDSVIPIHKMIRELKRQGVVSKTRLPFNNLIWPGQTKNGKQLYGAPHDELLKPLKDKVDQVKLQISESSSWPWTLPNERSGQGFTSMLTHG</sequence>
<comment type="caution">
    <text evidence="2">The sequence shown here is derived from an EMBL/GenBank/DDBJ whole genome shotgun (WGS) entry which is preliminary data.</text>
</comment>
<dbReference type="Gene3D" id="3.10.10.10">
    <property type="entry name" value="HIV Type 1 Reverse Transcriptase, subunit A, domain 1"/>
    <property type="match status" value="1"/>
</dbReference>
<gene>
    <name evidence="2" type="ORF">WISP_75205</name>
</gene>
<evidence type="ECO:0000313" key="2">
    <source>
        <dbReference type="EMBL" id="KAJ7415939.1"/>
    </source>
</evidence>
<proteinExistence type="predicted"/>
<accession>A0ABQ9DBL8</accession>
<keyword evidence="3" id="KW-1185">Reference proteome</keyword>
<organism evidence="2 3">
    <name type="scientific">Willisornis vidua</name>
    <name type="common">Xingu scale-backed antbird</name>
    <dbReference type="NCBI Taxonomy" id="1566151"/>
    <lineage>
        <taxon>Eukaryota</taxon>
        <taxon>Metazoa</taxon>
        <taxon>Chordata</taxon>
        <taxon>Craniata</taxon>
        <taxon>Vertebrata</taxon>
        <taxon>Euteleostomi</taxon>
        <taxon>Archelosauria</taxon>
        <taxon>Archosauria</taxon>
        <taxon>Dinosauria</taxon>
        <taxon>Saurischia</taxon>
        <taxon>Theropoda</taxon>
        <taxon>Coelurosauria</taxon>
        <taxon>Aves</taxon>
        <taxon>Neognathae</taxon>
        <taxon>Neoaves</taxon>
        <taxon>Telluraves</taxon>
        <taxon>Australaves</taxon>
        <taxon>Passeriformes</taxon>
        <taxon>Thamnophilidae</taxon>
        <taxon>Willisornis</taxon>
    </lineage>
</organism>
<feature type="region of interest" description="Disordered" evidence="1">
    <location>
        <begin position="1"/>
        <end position="44"/>
    </location>
</feature>
<evidence type="ECO:0000313" key="3">
    <source>
        <dbReference type="Proteomes" id="UP001145742"/>
    </source>
</evidence>
<dbReference type="Proteomes" id="UP001145742">
    <property type="component" value="Unassembled WGS sequence"/>
</dbReference>